<dbReference type="RefSeq" id="WP_016222275.1">
    <property type="nucleotide sequence ID" value="NZ_FQVI01000018.1"/>
</dbReference>
<reference evidence="2 3" key="1">
    <citation type="submission" date="2016-11" db="EMBL/GenBank/DDBJ databases">
        <authorList>
            <person name="Jaros S."/>
            <person name="Januszkiewicz K."/>
            <person name="Wedrychowicz H."/>
        </authorList>
    </citation>
    <scope>NUCLEOTIDE SEQUENCE [LARGE SCALE GENOMIC DNA]</scope>
    <source>
        <strain evidence="2 3">DSM 17459</strain>
    </source>
</reference>
<dbReference type="InterPro" id="IPR024760">
    <property type="entry name" value="HTH_dom_conjug_TS-like"/>
</dbReference>
<proteinExistence type="predicted"/>
<protein>
    <submittedName>
        <fullName evidence="2">Helix-turn-helix domain-containing protein</fullName>
    </submittedName>
</protein>
<dbReference type="Pfam" id="PF12645">
    <property type="entry name" value="HTH_16"/>
    <property type="match status" value="1"/>
</dbReference>
<sequence length="83" mass="9649">MTTKKFDSDFDERGLLPYPVIVAATKGDPDAMKIVLQNYDAQIAALSVRKYRDERGNTYFGIDEDIRDRLRSRLMRAVLDFQF</sequence>
<accession>A0A1M5A6X7</accession>
<evidence type="ECO:0000259" key="1">
    <source>
        <dbReference type="Pfam" id="PF12645"/>
    </source>
</evidence>
<dbReference type="Proteomes" id="UP000184245">
    <property type="component" value="Unassembled WGS sequence"/>
</dbReference>
<dbReference type="EMBL" id="FQVI01000018">
    <property type="protein sequence ID" value="SHF26029.1"/>
    <property type="molecule type" value="Genomic_DNA"/>
</dbReference>
<feature type="domain" description="Helix-turn-helix conjugative transposon-like" evidence="1">
    <location>
        <begin position="18"/>
        <end position="81"/>
    </location>
</feature>
<dbReference type="OrthoDB" id="9801453at2"/>
<evidence type="ECO:0000313" key="3">
    <source>
        <dbReference type="Proteomes" id="UP000184245"/>
    </source>
</evidence>
<dbReference type="STRING" id="1122155.SAMN02745158_03075"/>
<gene>
    <name evidence="2" type="ORF">SAMN02745158_03075</name>
</gene>
<evidence type="ECO:0000313" key="2">
    <source>
        <dbReference type="EMBL" id="SHF26029.1"/>
    </source>
</evidence>
<keyword evidence="3" id="KW-1185">Reference proteome</keyword>
<dbReference type="AlphaFoldDB" id="A0A1M5A6X7"/>
<organism evidence="2 3">
    <name type="scientific">Lactonifactor longoviformis DSM 17459</name>
    <dbReference type="NCBI Taxonomy" id="1122155"/>
    <lineage>
        <taxon>Bacteria</taxon>
        <taxon>Bacillati</taxon>
        <taxon>Bacillota</taxon>
        <taxon>Clostridia</taxon>
        <taxon>Eubacteriales</taxon>
        <taxon>Clostridiaceae</taxon>
        <taxon>Lactonifactor</taxon>
    </lineage>
</organism>
<name>A0A1M5A6X7_9CLOT</name>